<dbReference type="OMA" id="ECQGSLA"/>
<comment type="caution">
    <text evidence="3">The sequence shown here is derived from an EMBL/GenBank/DDBJ whole genome shotgun (WGS) entry which is preliminary data.</text>
</comment>
<dbReference type="AlphaFoldDB" id="A0A8T2REV9"/>
<dbReference type="OrthoDB" id="1910309at2759"/>
<dbReference type="EMBL" id="CM035433">
    <property type="protein sequence ID" value="KAH7294334.1"/>
    <property type="molecule type" value="Genomic_DNA"/>
</dbReference>
<evidence type="ECO:0000313" key="3">
    <source>
        <dbReference type="EMBL" id="KAH7294334.1"/>
    </source>
</evidence>
<keyword evidence="4" id="KW-1185">Reference proteome</keyword>
<dbReference type="Proteomes" id="UP000825935">
    <property type="component" value="Chromosome 28"/>
</dbReference>
<reference evidence="3" key="1">
    <citation type="submission" date="2021-08" db="EMBL/GenBank/DDBJ databases">
        <title>WGS assembly of Ceratopteris richardii.</title>
        <authorList>
            <person name="Marchant D.B."/>
            <person name="Chen G."/>
            <person name="Jenkins J."/>
            <person name="Shu S."/>
            <person name="Leebens-Mack J."/>
            <person name="Grimwood J."/>
            <person name="Schmutz J."/>
            <person name="Soltis P."/>
            <person name="Soltis D."/>
            <person name="Chen Z.-H."/>
        </authorList>
    </citation>
    <scope>NUCLEOTIDE SEQUENCE</scope>
    <source>
        <strain evidence="3">Whitten #5841</strain>
        <tissue evidence="3">Leaf</tissue>
    </source>
</reference>
<proteinExistence type="predicted"/>
<evidence type="ECO:0000256" key="1">
    <source>
        <dbReference type="ARBA" id="ARBA00023015"/>
    </source>
</evidence>
<sequence>MSIRYSREHNGQIAVPLGPANFSASSAQPATNAYVERVNSVGITALYGNSKVRKASSPVSSLSPPQSSVSCEFPSQLSLENMCEGDSSQGDSSIRSQVYSCSHFTNSCCSSDAPETYHLRHCATRQYVQAPSNSNLNFSSNNQSMRGVLEELKSRLLGPDEDGLESTDLMDDSNTSFWRRLPDEIRPQKQVMSSANMRALASSNEFLNGVYMPSNSYTFGHLPDAMNMDPACRVRTLLLQCAHAIDENAMEMADVLIEELRKEVSVFGDPVKRLAAYMCEGLVAKMQATGFALYRRLKCMDAPAADVLSAMQKLYEICPYFKFAYMAANGAIAEAFRNEQNVHIFDFQIFHGTQWIPLIQGLAKRPGGSPRIRISTVEDPTAQGYPIGGMQLVRQRLCKLAESLNVPFELNTIHCKISELEPHMIEHREGEALAVNFTLQLHHLPDESVCLGNPRDRTLRIMKGLNPKVMTIVEQESNTNTTPFFTRFREVLDYYTSMFESIDVALPRDSKDRVNVEEQCLARDIVNVIACEGADRVERHELTGKWRVRVGMAGFQPHPLSSHVNETIRLLLQSYNDSYSLKEEEGALFLGWRNRPLVVASAWC</sequence>
<accession>A0A8T2REV9</accession>
<name>A0A8T2REV9_CERRI</name>
<protein>
    <submittedName>
        <fullName evidence="3">Uncharacterized protein</fullName>
    </submittedName>
</protein>
<dbReference type="PANTHER" id="PTHR31636">
    <property type="entry name" value="OSJNBA0084A10.13 PROTEIN-RELATED"/>
    <property type="match status" value="1"/>
</dbReference>
<evidence type="ECO:0000256" key="2">
    <source>
        <dbReference type="ARBA" id="ARBA00023163"/>
    </source>
</evidence>
<gene>
    <name evidence="3" type="ORF">KP509_28G067400</name>
</gene>
<dbReference type="Pfam" id="PF03514">
    <property type="entry name" value="GRAS"/>
    <property type="match status" value="1"/>
</dbReference>
<organism evidence="3 4">
    <name type="scientific">Ceratopteris richardii</name>
    <name type="common">Triangle waterfern</name>
    <dbReference type="NCBI Taxonomy" id="49495"/>
    <lineage>
        <taxon>Eukaryota</taxon>
        <taxon>Viridiplantae</taxon>
        <taxon>Streptophyta</taxon>
        <taxon>Embryophyta</taxon>
        <taxon>Tracheophyta</taxon>
        <taxon>Polypodiopsida</taxon>
        <taxon>Polypodiidae</taxon>
        <taxon>Polypodiales</taxon>
        <taxon>Pteridineae</taxon>
        <taxon>Pteridaceae</taxon>
        <taxon>Parkerioideae</taxon>
        <taxon>Ceratopteris</taxon>
    </lineage>
</organism>
<dbReference type="EMBL" id="CM035433">
    <property type="protein sequence ID" value="KAH7294333.1"/>
    <property type="molecule type" value="Genomic_DNA"/>
</dbReference>
<dbReference type="InterPro" id="IPR005202">
    <property type="entry name" value="TF_GRAS"/>
</dbReference>
<dbReference type="PROSITE" id="PS50985">
    <property type="entry name" value="GRAS"/>
    <property type="match status" value="1"/>
</dbReference>
<keyword evidence="2" id="KW-0804">Transcription</keyword>
<keyword evidence="1" id="KW-0805">Transcription regulation</keyword>
<evidence type="ECO:0000313" key="4">
    <source>
        <dbReference type="Proteomes" id="UP000825935"/>
    </source>
</evidence>